<reference evidence="2 3" key="1">
    <citation type="submission" date="2016-10" db="EMBL/GenBank/DDBJ databases">
        <authorList>
            <person name="de Groot N.N."/>
        </authorList>
    </citation>
    <scope>NUCLEOTIDE SEQUENCE [LARGE SCALE GENOMIC DNA]</scope>
    <source>
        <strain evidence="2 3">DSM 22274</strain>
    </source>
</reference>
<evidence type="ECO:0008006" key="4">
    <source>
        <dbReference type="Google" id="ProtNLM"/>
    </source>
</evidence>
<evidence type="ECO:0000313" key="2">
    <source>
        <dbReference type="EMBL" id="SEE61057.1"/>
    </source>
</evidence>
<evidence type="ECO:0000313" key="3">
    <source>
        <dbReference type="Proteomes" id="UP000182725"/>
    </source>
</evidence>
<organism evidence="2 3">
    <name type="scientific">Arthrobacter alpinus</name>
    <dbReference type="NCBI Taxonomy" id="656366"/>
    <lineage>
        <taxon>Bacteria</taxon>
        <taxon>Bacillati</taxon>
        <taxon>Actinomycetota</taxon>
        <taxon>Actinomycetes</taxon>
        <taxon>Micrococcales</taxon>
        <taxon>Micrococcaceae</taxon>
        <taxon>Arthrobacter</taxon>
    </lineage>
</organism>
<dbReference type="Proteomes" id="UP000182725">
    <property type="component" value="Unassembled WGS sequence"/>
</dbReference>
<sequence>MVSRDQLPEHRAGRSFTFSEGVAGGARVSRLRSKDLGIPSRKIRVPRSHPQKLLDRVRPNTALTPGRCLSHVTAAQLHGLPLPWFDDEIVPVHLTRPAGSRQPRRRHVTGHSRDLPGADIMSMDGVPVTTPARTLLDLAAILTLDQLVAVADFLVCEHDRPFQHPKMAIVQAASLRRYVEGKRNLRGLAKARKAVEPMRIGVDSPPKTRLRLMLQRAGLPVFVPNYAVAGDPEVWPDLACEEYKICSEYEGEIHKTTQKQLFDRTRDERTAQRGWLLVLVYEADMQRGEAYVVEMFRKALRRQGWNG</sequence>
<feature type="region of interest" description="Disordered" evidence="1">
    <location>
        <begin position="96"/>
        <end position="122"/>
    </location>
</feature>
<proteinExistence type="predicted"/>
<protein>
    <recommendedName>
        <fullName evidence="4">DUF559 domain-containing protein</fullName>
    </recommendedName>
</protein>
<name>A0A1H5K970_9MICC</name>
<gene>
    <name evidence="2" type="ORF">SAMN04489740_1912</name>
</gene>
<dbReference type="RefSeq" id="WP_244516818.1">
    <property type="nucleotide sequence ID" value="NZ_FNTV01000001.1"/>
</dbReference>
<dbReference type="Gene3D" id="3.40.960.10">
    <property type="entry name" value="VSR Endonuclease"/>
    <property type="match status" value="1"/>
</dbReference>
<accession>A0A1H5K970</accession>
<dbReference type="AlphaFoldDB" id="A0A1H5K970"/>
<evidence type="ECO:0000256" key="1">
    <source>
        <dbReference type="SAM" id="MobiDB-lite"/>
    </source>
</evidence>
<dbReference type="EMBL" id="FNTV01000001">
    <property type="protein sequence ID" value="SEE61057.1"/>
    <property type="molecule type" value="Genomic_DNA"/>
</dbReference>